<dbReference type="EMBL" id="FNID01000049">
    <property type="protein sequence ID" value="SDO03932.1"/>
    <property type="molecule type" value="Genomic_DNA"/>
</dbReference>
<accession>A0A1H0GAM3</accession>
<keyword evidence="7 9" id="KW-0811">Translocation</keyword>
<dbReference type="InterPro" id="IPR038379">
    <property type="entry name" value="SecE_sf"/>
</dbReference>
<dbReference type="PROSITE" id="PS01067">
    <property type="entry name" value="SECE_SEC61G"/>
    <property type="match status" value="1"/>
</dbReference>
<dbReference type="PANTHER" id="PTHR33910">
    <property type="entry name" value="PROTEIN TRANSLOCASE SUBUNIT SECE"/>
    <property type="match status" value="1"/>
</dbReference>
<dbReference type="RefSeq" id="WP_092643278.1">
    <property type="nucleotide sequence ID" value="NZ_FNID01000049.1"/>
</dbReference>
<dbReference type="GO" id="GO:0043952">
    <property type="term" value="P:protein transport by the Sec complex"/>
    <property type="evidence" value="ECO:0007669"/>
    <property type="project" value="UniProtKB-UniRule"/>
</dbReference>
<evidence type="ECO:0000256" key="6">
    <source>
        <dbReference type="ARBA" id="ARBA00022989"/>
    </source>
</evidence>
<evidence type="ECO:0000256" key="7">
    <source>
        <dbReference type="ARBA" id="ARBA00023010"/>
    </source>
</evidence>
<comment type="similarity">
    <text evidence="9">Belongs to the SecE/SEC61-gamma family.</text>
</comment>
<comment type="function">
    <text evidence="9">Essential subunit of the Sec protein translocation channel SecYEG. Clamps together the 2 halves of SecY. May contact the channel plug during translocation.</text>
</comment>
<evidence type="ECO:0000256" key="9">
    <source>
        <dbReference type="HAMAP-Rule" id="MF_00422"/>
    </source>
</evidence>
<dbReference type="PANTHER" id="PTHR33910:SF1">
    <property type="entry name" value="PROTEIN TRANSLOCASE SUBUNIT SECE"/>
    <property type="match status" value="1"/>
</dbReference>
<evidence type="ECO:0000256" key="3">
    <source>
        <dbReference type="ARBA" id="ARBA00022475"/>
    </source>
</evidence>
<keyword evidence="6 9" id="KW-1133">Transmembrane helix</keyword>
<dbReference type="STRING" id="258515.SAMN05192585_1498"/>
<keyword evidence="2 9" id="KW-0813">Transport</keyword>
<dbReference type="GO" id="GO:0065002">
    <property type="term" value="P:intracellular protein transmembrane transport"/>
    <property type="evidence" value="ECO:0007669"/>
    <property type="project" value="UniProtKB-UniRule"/>
</dbReference>
<organism evidence="10 11">
    <name type="scientific">Acetanaerobacterium elongatum</name>
    <dbReference type="NCBI Taxonomy" id="258515"/>
    <lineage>
        <taxon>Bacteria</taxon>
        <taxon>Bacillati</taxon>
        <taxon>Bacillota</taxon>
        <taxon>Clostridia</taxon>
        <taxon>Eubacteriales</taxon>
        <taxon>Oscillospiraceae</taxon>
        <taxon>Acetanaerobacterium</taxon>
    </lineage>
</organism>
<keyword evidence="4 9" id="KW-0812">Transmembrane</keyword>
<dbReference type="HAMAP" id="MF_00422">
    <property type="entry name" value="SecE"/>
    <property type="match status" value="1"/>
</dbReference>
<dbReference type="InterPro" id="IPR001901">
    <property type="entry name" value="Translocase_SecE/Sec61-g"/>
</dbReference>
<dbReference type="Pfam" id="PF00584">
    <property type="entry name" value="SecE"/>
    <property type="match status" value="1"/>
</dbReference>
<evidence type="ECO:0000256" key="2">
    <source>
        <dbReference type="ARBA" id="ARBA00022448"/>
    </source>
</evidence>
<comment type="subunit">
    <text evidence="9">Component of the Sec protein translocase complex. Heterotrimer consisting of SecY, SecE and SecG subunits. The heterotrimers can form oligomers, although 1 heterotrimer is thought to be able to translocate proteins. Interacts with the ribosome. Interacts with SecDF, and other proteins may be involved. Interacts with SecA.</text>
</comment>
<name>A0A1H0GAM3_9FIRM</name>
<keyword evidence="8 9" id="KW-0472">Membrane</keyword>
<dbReference type="AlphaFoldDB" id="A0A1H0GAM3"/>
<evidence type="ECO:0000256" key="5">
    <source>
        <dbReference type="ARBA" id="ARBA00022927"/>
    </source>
</evidence>
<dbReference type="PRINTS" id="PR01650">
    <property type="entry name" value="SECETRNLCASE"/>
</dbReference>
<dbReference type="GO" id="GO:0006605">
    <property type="term" value="P:protein targeting"/>
    <property type="evidence" value="ECO:0007669"/>
    <property type="project" value="UniProtKB-UniRule"/>
</dbReference>
<dbReference type="NCBIfam" id="TIGR00964">
    <property type="entry name" value="secE_bact"/>
    <property type="match status" value="1"/>
</dbReference>
<keyword evidence="3 9" id="KW-1003">Cell membrane</keyword>
<evidence type="ECO:0000256" key="4">
    <source>
        <dbReference type="ARBA" id="ARBA00022692"/>
    </source>
</evidence>
<keyword evidence="5 9" id="KW-0653">Protein transport</keyword>
<evidence type="ECO:0000313" key="10">
    <source>
        <dbReference type="EMBL" id="SDO03932.1"/>
    </source>
</evidence>
<reference evidence="10 11" key="1">
    <citation type="submission" date="2016-10" db="EMBL/GenBank/DDBJ databases">
        <authorList>
            <person name="de Groot N.N."/>
        </authorList>
    </citation>
    <scope>NUCLEOTIDE SEQUENCE [LARGE SCALE GENOMIC DNA]</scope>
    <source>
        <strain evidence="10 11">CGMCC 1.5012</strain>
    </source>
</reference>
<dbReference type="Gene3D" id="1.20.5.1030">
    <property type="entry name" value="Preprotein translocase secy subunit"/>
    <property type="match status" value="1"/>
</dbReference>
<keyword evidence="11" id="KW-1185">Reference proteome</keyword>
<dbReference type="GO" id="GO:0008320">
    <property type="term" value="F:protein transmembrane transporter activity"/>
    <property type="evidence" value="ECO:0007669"/>
    <property type="project" value="UniProtKB-UniRule"/>
</dbReference>
<sequence length="78" mass="9131">MATNPEKKERKFSPKRFFQRVARFFRDIRGEVKKVVWPTRKQLWNNTLVVVAIMLGTGAIIWVIDLIFTGVVKLTLKV</sequence>
<comment type="subcellular location">
    <subcellularLocation>
        <location evidence="9">Cell membrane</location>
        <topology evidence="9">Single-pass membrane protein</topology>
    </subcellularLocation>
    <subcellularLocation>
        <location evidence="1">Membrane</location>
    </subcellularLocation>
</comment>
<dbReference type="GO" id="GO:0009306">
    <property type="term" value="P:protein secretion"/>
    <property type="evidence" value="ECO:0007669"/>
    <property type="project" value="UniProtKB-UniRule"/>
</dbReference>
<dbReference type="GO" id="GO:0005886">
    <property type="term" value="C:plasma membrane"/>
    <property type="evidence" value="ECO:0007669"/>
    <property type="project" value="UniProtKB-SubCell"/>
</dbReference>
<dbReference type="InterPro" id="IPR005807">
    <property type="entry name" value="SecE_bac"/>
</dbReference>
<protein>
    <recommendedName>
        <fullName evidence="9">Protein translocase subunit SecE</fullName>
    </recommendedName>
</protein>
<evidence type="ECO:0000256" key="1">
    <source>
        <dbReference type="ARBA" id="ARBA00004370"/>
    </source>
</evidence>
<proteinExistence type="inferred from homology"/>
<gene>
    <name evidence="9" type="primary">secE</name>
    <name evidence="10" type="ORF">SAMN05192585_1498</name>
</gene>
<dbReference type="OrthoDB" id="9799073at2"/>
<dbReference type="Proteomes" id="UP000199182">
    <property type="component" value="Unassembled WGS sequence"/>
</dbReference>
<evidence type="ECO:0000256" key="8">
    <source>
        <dbReference type="ARBA" id="ARBA00023136"/>
    </source>
</evidence>
<feature type="transmembrane region" description="Helical" evidence="9">
    <location>
        <begin position="43"/>
        <end position="64"/>
    </location>
</feature>
<evidence type="ECO:0000313" key="11">
    <source>
        <dbReference type="Proteomes" id="UP000199182"/>
    </source>
</evidence>